<accession>A0A1H6SAB5</accession>
<organism evidence="2 3">
    <name type="scientific">Sharpea azabuensis</name>
    <dbReference type="NCBI Taxonomy" id="322505"/>
    <lineage>
        <taxon>Bacteria</taxon>
        <taxon>Bacillati</taxon>
        <taxon>Bacillota</taxon>
        <taxon>Erysipelotrichia</taxon>
        <taxon>Erysipelotrichales</taxon>
        <taxon>Coprobacillaceae</taxon>
        <taxon>Sharpea</taxon>
    </lineage>
</organism>
<dbReference type="eggNOG" id="ENOG5032TQR">
    <property type="taxonomic scope" value="Bacteria"/>
</dbReference>
<dbReference type="AlphaFoldDB" id="A0A1H6SAB5"/>
<keyword evidence="3" id="KW-1185">Reference proteome</keyword>
<evidence type="ECO:0000313" key="3">
    <source>
        <dbReference type="Proteomes" id="UP000183028"/>
    </source>
</evidence>
<dbReference type="InterPro" id="IPR025682">
    <property type="entry name" value="CpXC_dom"/>
</dbReference>
<evidence type="ECO:0000313" key="2">
    <source>
        <dbReference type="EMBL" id="SEI64809.1"/>
    </source>
</evidence>
<reference evidence="3" key="1">
    <citation type="submission" date="2016-10" db="EMBL/GenBank/DDBJ databases">
        <authorList>
            <person name="Varghese N."/>
        </authorList>
    </citation>
    <scope>NUCLEOTIDE SEQUENCE [LARGE SCALE GENOMIC DNA]</scope>
    <source>
        <strain evidence="3">DSM 20406</strain>
    </source>
</reference>
<feature type="domain" description="CpXC" evidence="1">
    <location>
        <begin position="10"/>
        <end position="128"/>
    </location>
</feature>
<sequence>MSHYEVIPMQCPKCGNMNHFKNYNSINITVTPELKKAIMNDDIFKFECQDCHHVEYLRHQLFYHDTKNKIMLQYAKDPEEIEQTLAALKAEGLDLSSYKIRWTNNWYVFKERIQIFDHHRDDRILAIYKENMLKKFYEEYPEAGHAVVFYHADLSENLMIVSEHMKVKFYYFPEQWYANMMVNPHIQKMLKYDTSIDVNEDYVKRVYNLEVNVVTAKVQTESFVDTYVLHHLDFAKTGDHVLIEDKGKDDEGVIQKLEVMDARDVPAHIHFIKHIIKRRDVDDIEVSNHLEKIAKALYHENEVQLLSQLLHVLSEVKIYLPLIKDEKTGELNREVIRTNNHEPVMPIFTKEKEAKLFAPESIVYETYFTDLIDEFPRMSFVLNPQCKELLIIDKKMTAILKSYVQEELTHVN</sequence>
<dbReference type="EMBL" id="FNYK01000014">
    <property type="protein sequence ID" value="SEI64809.1"/>
    <property type="molecule type" value="Genomic_DNA"/>
</dbReference>
<dbReference type="Proteomes" id="UP000183028">
    <property type="component" value="Unassembled WGS sequence"/>
</dbReference>
<dbReference type="RefSeq" id="WP_074731687.1">
    <property type="nucleotide sequence ID" value="NZ_FNYK01000014.1"/>
</dbReference>
<evidence type="ECO:0000259" key="1">
    <source>
        <dbReference type="Pfam" id="PF14353"/>
    </source>
</evidence>
<gene>
    <name evidence="2" type="ORF">SAMN04487834_101427</name>
</gene>
<name>A0A1H6SAB5_9FIRM</name>
<dbReference type="STRING" id="322505.SAMN04487836_102151"/>
<protein>
    <submittedName>
        <fullName evidence="2">SseB protein N-terminal domain-containing protein</fullName>
    </submittedName>
</protein>
<proteinExistence type="predicted"/>
<dbReference type="Pfam" id="PF14353">
    <property type="entry name" value="CpXC"/>
    <property type="match status" value="1"/>
</dbReference>